<dbReference type="Proteomes" id="UP000254236">
    <property type="component" value="Chromosome"/>
</dbReference>
<evidence type="ECO:0000313" key="4">
    <source>
        <dbReference type="Proteomes" id="UP000254236"/>
    </source>
</evidence>
<evidence type="ECO:0008006" key="6">
    <source>
        <dbReference type="Google" id="ProtNLM"/>
    </source>
</evidence>
<reference evidence="3 5" key="2">
    <citation type="submission" date="2018-08" db="EMBL/GenBank/DDBJ databases">
        <title>Brachybacterium saurashtrense DSM 23186.</title>
        <authorList>
            <person name="Li Y."/>
        </authorList>
    </citation>
    <scope>NUCLEOTIDE SEQUENCE [LARGE SCALE GENOMIC DNA]</scope>
    <source>
        <strain evidence="3 5">DSM 23186</strain>
    </source>
</reference>
<sequence>MLLGVAFTCVFALLLVVGGGVAFLVLRPDDEPPVATDTPSETATTTSPSEETTPSEEEESTTPERSEESAFEVVVPYDPPTGTPDELWDVLADNPLTEGSLPTPASCELPETPPNPSAEELQAVLDASATCLNQVWATASSDRGLPWVSPQIVVYEHPDVPAEAVCDSGFSADSPRVCNLDSTIYWPVGYGTATEFEDPANIPGTYLWDLSLQYTNTASWNSSLTVYYVTMQDQLESSDPDRYEEAWRRFVLQRECLGSAVSMQVPGSAEPTDAVREALTDPAGWEPGEPPNDIEPENRALWIERGFESGGDLSVCNTWTADAEQVS</sequence>
<accession>A0A345YQS6</accession>
<evidence type="ECO:0000313" key="2">
    <source>
        <dbReference type="EMBL" id="AXK46278.1"/>
    </source>
</evidence>
<protein>
    <recommendedName>
        <fullName evidence="6">Septum formation-related domain-containing protein</fullName>
    </recommendedName>
</protein>
<dbReference type="Proteomes" id="UP000282185">
    <property type="component" value="Unassembled WGS sequence"/>
</dbReference>
<keyword evidence="4" id="KW-1185">Reference proteome</keyword>
<dbReference type="KEGG" id="bsau:DWV08_12105"/>
<proteinExistence type="predicted"/>
<dbReference type="EMBL" id="CP031356">
    <property type="protein sequence ID" value="AXK46278.1"/>
    <property type="molecule type" value="Genomic_DNA"/>
</dbReference>
<dbReference type="AlphaFoldDB" id="A0A345YQS6"/>
<name>A0A345YQS6_9MICO</name>
<gene>
    <name evidence="2" type="ORF">DWV08_12105</name>
    <name evidence="3" type="ORF">DXU92_03855</name>
</gene>
<dbReference type="EMBL" id="QSWH01000002">
    <property type="protein sequence ID" value="RRR24018.1"/>
    <property type="molecule type" value="Genomic_DNA"/>
</dbReference>
<evidence type="ECO:0000256" key="1">
    <source>
        <dbReference type="SAM" id="MobiDB-lite"/>
    </source>
</evidence>
<organism evidence="3 5">
    <name type="scientific">Brachybacterium saurashtrense</name>
    <dbReference type="NCBI Taxonomy" id="556288"/>
    <lineage>
        <taxon>Bacteria</taxon>
        <taxon>Bacillati</taxon>
        <taxon>Actinomycetota</taxon>
        <taxon>Actinomycetes</taxon>
        <taxon>Micrococcales</taxon>
        <taxon>Dermabacteraceae</taxon>
        <taxon>Brachybacterium</taxon>
    </lineage>
</organism>
<evidence type="ECO:0000313" key="5">
    <source>
        <dbReference type="Proteomes" id="UP000282185"/>
    </source>
</evidence>
<evidence type="ECO:0000313" key="3">
    <source>
        <dbReference type="EMBL" id="RRR24018.1"/>
    </source>
</evidence>
<dbReference type="OrthoDB" id="9774900at2"/>
<feature type="region of interest" description="Disordered" evidence="1">
    <location>
        <begin position="29"/>
        <end position="115"/>
    </location>
</feature>
<feature type="compositionally biased region" description="Low complexity" evidence="1">
    <location>
        <begin position="36"/>
        <end position="52"/>
    </location>
</feature>
<reference evidence="2 4" key="1">
    <citation type="submission" date="2018-07" db="EMBL/GenBank/DDBJ databases">
        <title>Brachybacterium saurashtrense DSM 23186 genome sequence.</title>
        <authorList>
            <person name="Guo L."/>
        </authorList>
    </citation>
    <scope>NUCLEOTIDE SEQUENCE [LARGE SCALE GENOMIC DNA]</scope>
    <source>
        <strain evidence="2 4">DSM 23186</strain>
    </source>
</reference>